<evidence type="ECO:0000313" key="3">
    <source>
        <dbReference type="Proteomes" id="UP000826725"/>
    </source>
</evidence>
<name>A0A8D5FPP2_9BACT</name>
<evidence type="ECO:0000256" key="1">
    <source>
        <dbReference type="SAM" id="Phobius"/>
    </source>
</evidence>
<keyword evidence="3" id="KW-1185">Reference proteome</keyword>
<feature type="transmembrane region" description="Helical" evidence="1">
    <location>
        <begin position="81"/>
        <end position="101"/>
    </location>
</feature>
<feature type="transmembrane region" description="Helical" evidence="1">
    <location>
        <begin position="27"/>
        <end position="45"/>
    </location>
</feature>
<keyword evidence="1" id="KW-0472">Membrane</keyword>
<accession>A0A8D5FPP2</accession>
<organism evidence="2 3">
    <name type="scientific">Desulfomarina profundi</name>
    <dbReference type="NCBI Taxonomy" id="2772557"/>
    <lineage>
        <taxon>Bacteria</taxon>
        <taxon>Pseudomonadati</taxon>
        <taxon>Thermodesulfobacteriota</taxon>
        <taxon>Desulfobulbia</taxon>
        <taxon>Desulfobulbales</taxon>
        <taxon>Desulfobulbaceae</taxon>
        <taxon>Desulfomarina</taxon>
    </lineage>
</organism>
<gene>
    <name evidence="2" type="ORF">DGMP_02220</name>
</gene>
<keyword evidence="1" id="KW-0812">Transmembrane</keyword>
<dbReference type="EMBL" id="AP024086">
    <property type="protein sequence ID" value="BCL59529.1"/>
    <property type="molecule type" value="Genomic_DNA"/>
</dbReference>
<proteinExistence type="predicted"/>
<keyword evidence="1" id="KW-1133">Transmembrane helix</keyword>
<evidence type="ECO:0000313" key="2">
    <source>
        <dbReference type="EMBL" id="BCL59529.1"/>
    </source>
</evidence>
<sequence>MIIVFLLPAILSFVLMAAHCFRMGSPVLILIALIIPLFLFVRKKWAARILQIYLLITAVEWLRTLFNLMEIYKREGMDWSRLAVILGLVTAFTFFSILPFFSSRLKKYYSFGNG</sequence>
<dbReference type="KEGG" id="dbk:DGMP_02220"/>
<reference evidence="2" key="1">
    <citation type="submission" date="2020-09" db="EMBL/GenBank/DDBJ databases">
        <title>Desulfogranum mesoprofundum gen. nov., sp. nov., a novel mesophilic, sulfate-reducing chemolithoautotroph isolated from a deep-sea hydrothermal vent chimney in the Suiyo Seamount.</title>
        <authorList>
            <person name="Hashimoto Y."/>
            <person name="Nakagawa S."/>
        </authorList>
    </citation>
    <scope>NUCLEOTIDE SEQUENCE</scope>
    <source>
        <strain evidence="2">KT2</strain>
    </source>
</reference>
<dbReference type="RefSeq" id="WP_228855747.1">
    <property type="nucleotide sequence ID" value="NZ_AP024086.1"/>
</dbReference>
<dbReference type="Proteomes" id="UP000826725">
    <property type="component" value="Chromosome"/>
</dbReference>
<protein>
    <submittedName>
        <fullName evidence="2">Uncharacterized protein</fullName>
    </submittedName>
</protein>
<dbReference type="AlphaFoldDB" id="A0A8D5FPP2"/>